<feature type="compositionally biased region" description="Polar residues" evidence="1">
    <location>
        <begin position="54"/>
        <end position="82"/>
    </location>
</feature>
<organism evidence="2 3">
    <name type="scientific">Smittium megazygosporum</name>
    <dbReference type="NCBI Taxonomy" id="133381"/>
    <lineage>
        <taxon>Eukaryota</taxon>
        <taxon>Fungi</taxon>
        <taxon>Fungi incertae sedis</taxon>
        <taxon>Zoopagomycota</taxon>
        <taxon>Kickxellomycotina</taxon>
        <taxon>Harpellomycetes</taxon>
        <taxon>Harpellales</taxon>
        <taxon>Legeriomycetaceae</taxon>
        <taxon>Smittium</taxon>
    </lineage>
</organism>
<evidence type="ECO:0000256" key="1">
    <source>
        <dbReference type="SAM" id="MobiDB-lite"/>
    </source>
</evidence>
<dbReference type="AlphaFoldDB" id="A0A2T9ZET3"/>
<feature type="compositionally biased region" description="Polar residues" evidence="1">
    <location>
        <begin position="16"/>
        <end position="32"/>
    </location>
</feature>
<proteinExistence type="predicted"/>
<name>A0A2T9ZET3_9FUNG</name>
<dbReference type="EMBL" id="MBFS01000280">
    <property type="protein sequence ID" value="PVV03075.1"/>
    <property type="molecule type" value="Genomic_DNA"/>
</dbReference>
<evidence type="ECO:0000313" key="2">
    <source>
        <dbReference type="EMBL" id="PVV03075.1"/>
    </source>
</evidence>
<feature type="region of interest" description="Disordered" evidence="1">
    <location>
        <begin position="1"/>
        <end position="184"/>
    </location>
</feature>
<dbReference type="Proteomes" id="UP000245609">
    <property type="component" value="Unassembled WGS sequence"/>
</dbReference>
<feature type="compositionally biased region" description="Basic and acidic residues" evidence="1">
    <location>
        <begin position="33"/>
        <end position="48"/>
    </location>
</feature>
<comment type="caution">
    <text evidence="2">The sequence shown here is derived from an EMBL/GenBank/DDBJ whole genome shotgun (WGS) entry which is preliminary data.</text>
</comment>
<reference evidence="2 3" key="1">
    <citation type="journal article" date="2018" name="MBio">
        <title>Comparative Genomics Reveals the Core Gene Toolbox for the Fungus-Insect Symbiosis.</title>
        <authorList>
            <person name="Wang Y."/>
            <person name="Stata M."/>
            <person name="Wang W."/>
            <person name="Stajich J.E."/>
            <person name="White M.M."/>
            <person name="Moncalvo J.M."/>
        </authorList>
    </citation>
    <scope>NUCLEOTIDE SEQUENCE [LARGE SCALE GENOMIC DNA]</scope>
    <source>
        <strain evidence="2 3">SC-DP-2</strain>
    </source>
</reference>
<evidence type="ECO:0000313" key="3">
    <source>
        <dbReference type="Proteomes" id="UP000245609"/>
    </source>
</evidence>
<feature type="compositionally biased region" description="Basic and acidic residues" evidence="1">
    <location>
        <begin position="102"/>
        <end position="174"/>
    </location>
</feature>
<accession>A0A2T9ZET3</accession>
<keyword evidence="3" id="KW-1185">Reference proteome</keyword>
<gene>
    <name evidence="2" type="ORF">BB560_002440</name>
</gene>
<protein>
    <submittedName>
        <fullName evidence="2">Uncharacterized protein</fullName>
    </submittedName>
</protein>
<sequence length="208" mass="22815">MELENPSVLVPVPLSASANQSSVDLSLEATDNSESKESDMPIPEEKQNELPPLTTANVKSNPDPDWNSSEPALDTTGSQGKTADQEANKPPLLSISELSCDTPHKKPEPDAALSNDKEEISNEKEEISNDKEEISNDKEEISNEKEEISNDKEEISNDKKEISNDKEEILKEGEPSTLLDSETIDTANTLSDLKDELTGSNHKLDEDK</sequence>